<evidence type="ECO:0000256" key="1">
    <source>
        <dbReference type="ARBA" id="ARBA00001971"/>
    </source>
</evidence>
<evidence type="ECO:0000256" key="9">
    <source>
        <dbReference type="ARBA" id="ARBA00023004"/>
    </source>
</evidence>
<keyword evidence="10 13" id="KW-0503">Monooxygenase</keyword>
<dbReference type="SUPFAM" id="SSF48264">
    <property type="entry name" value="Cytochrome P450"/>
    <property type="match status" value="1"/>
</dbReference>
<evidence type="ECO:0000256" key="4">
    <source>
        <dbReference type="ARBA" id="ARBA00022617"/>
    </source>
</evidence>
<dbReference type="Pfam" id="PF00067">
    <property type="entry name" value="p450"/>
    <property type="match status" value="1"/>
</dbReference>
<proteinExistence type="inferred from homology"/>
<dbReference type="STRING" id="55188.A0A2H5Q2J5"/>
<dbReference type="Proteomes" id="UP000236630">
    <property type="component" value="Unassembled WGS sequence"/>
</dbReference>
<dbReference type="InterPro" id="IPR036396">
    <property type="entry name" value="Cyt_P450_sf"/>
</dbReference>
<evidence type="ECO:0000256" key="8">
    <source>
        <dbReference type="ARBA" id="ARBA00023002"/>
    </source>
</evidence>
<evidence type="ECO:0008006" key="17">
    <source>
        <dbReference type="Google" id="ProtNLM"/>
    </source>
</evidence>
<dbReference type="Gene3D" id="1.10.630.10">
    <property type="entry name" value="Cytochrome P450"/>
    <property type="match status" value="1"/>
</dbReference>
<dbReference type="PRINTS" id="PR00463">
    <property type="entry name" value="EP450I"/>
</dbReference>
<keyword evidence="16" id="KW-1185">Reference proteome</keyword>
<evidence type="ECO:0000256" key="5">
    <source>
        <dbReference type="ARBA" id="ARBA00022692"/>
    </source>
</evidence>
<dbReference type="InterPro" id="IPR002401">
    <property type="entry name" value="Cyt_P450_E_grp-I"/>
</dbReference>
<keyword evidence="7 14" id="KW-1133">Transmembrane helix</keyword>
<dbReference type="PANTHER" id="PTHR47947">
    <property type="entry name" value="CYTOCHROME P450 82C3-RELATED"/>
    <property type="match status" value="1"/>
</dbReference>
<feature type="transmembrane region" description="Helical" evidence="14">
    <location>
        <begin position="6"/>
        <end position="29"/>
    </location>
</feature>
<dbReference type="GO" id="GO:0016709">
    <property type="term" value="F:oxidoreductase activity, acting on paired donors, with incorporation or reduction of molecular oxygen, NAD(P)H as one donor, and incorporation of one atom of oxygen"/>
    <property type="evidence" value="ECO:0007669"/>
    <property type="project" value="UniProtKB-ARBA"/>
</dbReference>
<name>A0A2H5Q2J5_CITUN</name>
<evidence type="ECO:0000256" key="12">
    <source>
        <dbReference type="PIRSR" id="PIRSR602401-1"/>
    </source>
</evidence>
<feature type="binding site" description="axial binding residue" evidence="12">
    <location>
        <position position="474"/>
    </location>
    <ligand>
        <name>heme</name>
        <dbReference type="ChEBI" id="CHEBI:30413"/>
    </ligand>
    <ligandPart>
        <name>Fe</name>
        <dbReference type="ChEBI" id="CHEBI:18248"/>
    </ligandPart>
</feature>
<evidence type="ECO:0000256" key="6">
    <source>
        <dbReference type="ARBA" id="ARBA00022723"/>
    </source>
</evidence>
<dbReference type="InterPro" id="IPR001128">
    <property type="entry name" value="Cyt_P450"/>
</dbReference>
<comment type="subcellular location">
    <subcellularLocation>
        <location evidence="2">Membrane</location>
    </subcellularLocation>
</comment>
<evidence type="ECO:0000256" key="14">
    <source>
        <dbReference type="SAM" id="Phobius"/>
    </source>
</evidence>
<dbReference type="PANTHER" id="PTHR47947:SF26">
    <property type="entry name" value="CYTOCHROME P450"/>
    <property type="match status" value="1"/>
</dbReference>
<evidence type="ECO:0000313" key="16">
    <source>
        <dbReference type="Proteomes" id="UP000236630"/>
    </source>
</evidence>
<dbReference type="AlphaFoldDB" id="A0A2H5Q2J5"/>
<dbReference type="PRINTS" id="PR00385">
    <property type="entry name" value="P450"/>
</dbReference>
<evidence type="ECO:0000256" key="13">
    <source>
        <dbReference type="RuleBase" id="RU000461"/>
    </source>
</evidence>
<reference evidence="15 16" key="1">
    <citation type="journal article" date="2017" name="Front. Genet.">
        <title>Draft sequencing of the heterozygous diploid genome of Satsuma (Citrus unshiu Marc.) using a hybrid assembly approach.</title>
        <authorList>
            <person name="Shimizu T."/>
            <person name="Tanizawa Y."/>
            <person name="Mochizuki T."/>
            <person name="Nagasaki H."/>
            <person name="Yoshioka T."/>
            <person name="Toyoda A."/>
            <person name="Fujiyama A."/>
            <person name="Kaminuma E."/>
            <person name="Nakamura Y."/>
        </authorList>
    </citation>
    <scope>NUCLEOTIDE SEQUENCE [LARGE SCALE GENOMIC DNA]</scope>
    <source>
        <strain evidence="16">cv. Miyagawa wase</strain>
    </source>
</reference>
<evidence type="ECO:0000313" key="15">
    <source>
        <dbReference type="EMBL" id="GAY58870.1"/>
    </source>
</evidence>
<keyword evidence="8 13" id="KW-0560">Oxidoreductase</keyword>
<dbReference type="GO" id="GO:0016020">
    <property type="term" value="C:membrane"/>
    <property type="evidence" value="ECO:0007669"/>
    <property type="project" value="UniProtKB-SubCell"/>
</dbReference>
<sequence>MDTHLPFTTTVVITAFFTFLLLVYSLLWLSRRHRNSTDKKTVPEPGGAWPLIGHLHLLGGQKPAAHVTLGSIADKHGPIFMIKLGMHRALIVSNWEIAKECFTTNDKVFCNRIKALAPEILGYNYAMFGFSPYGPYWRQIRKIATLEILSNHRLEMLKHVRESEVRTSMKELYDEWMKLRGDSGKALVEMKERFNALTFNIATRMVVGKRLVRGGTTNHQEIDEENNRCRKAIRKLMELTGAFAIADSVPFLRWLDLDGIEKSMKRTAKELDQILEGWLEEHKQKSISSDDQVVKDENDFMDVMLSALADAEELPSFDADTITKATCLALILGGTDTTTFTLTWALTLTLNHLDVLKKVQNELDTHIGRERQVIESDIKNLVYLQAIVKETLRLCPAAPISIPHESMEDCTIAGYHVPAGTRLFVNIAKIHRDPNIWEEPNEFRPERFLTTHKDIDVRGQNFELIPFGSGRRGCPGISFALQVLLLTLASLLHGFEFATPGPGDTEPLDLSEGVGLTNLKATPLQVLLTPRLHAPLFE</sequence>
<keyword evidence="5 14" id="KW-0812">Transmembrane</keyword>
<evidence type="ECO:0000256" key="2">
    <source>
        <dbReference type="ARBA" id="ARBA00004370"/>
    </source>
</evidence>
<evidence type="ECO:0000256" key="3">
    <source>
        <dbReference type="ARBA" id="ARBA00010617"/>
    </source>
</evidence>
<comment type="caution">
    <text evidence="15">The sequence shown here is derived from an EMBL/GenBank/DDBJ whole genome shotgun (WGS) entry which is preliminary data.</text>
</comment>
<keyword evidence="11 14" id="KW-0472">Membrane</keyword>
<organism evidence="15 16">
    <name type="scientific">Citrus unshiu</name>
    <name type="common">Satsuma mandarin</name>
    <name type="synonym">Citrus nobilis var. unshiu</name>
    <dbReference type="NCBI Taxonomy" id="55188"/>
    <lineage>
        <taxon>Eukaryota</taxon>
        <taxon>Viridiplantae</taxon>
        <taxon>Streptophyta</taxon>
        <taxon>Embryophyta</taxon>
        <taxon>Tracheophyta</taxon>
        <taxon>Spermatophyta</taxon>
        <taxon>Magnoliopsida</taxon>
        <taxon>eudicotyledons</taxon>
        <taxon>Gunneridae</taxon>
        <taxon>Pentapetalae</taxon>
        <taxon>rosids</taxon>
        <taxon>malvids</taxon>
        <taxon>Sapindales</taxon>
        <taxon>Rutaceae</taxon>
        <taxon>Aurantioideae</taxon>
        <taxon>Citrus</taxon>
    </lineage>
</organism>
<dbReference type="CDD" id="cd20654">
    <property type="entry name" value="CYP82"/>
    <property type="match status" value="1"/>
</dbReference>
<keyword evidence="6 12" id="KW-0479">Metal-binding</keyword>
<comment type="similarity">
    <text evidence="3 13">Belongs to the cytochrome P450 family.</text>
</comment>
<dbReference type="EMBL" id="BDQV01000195">
    <property type="protein sequence ID" value="GAY58870.1"/>
    <property type="molecule type" value="Genomic_DNA"/>
</dbReference>
<dbReference type="InterPro" id="IPR017972">
    <property type="entry name" value="Cyt_P450_CS"/>
</dbReference>
<evidence type="ECO:0000256" key="10">
    <source>
        <dbReference type="ARBA" id="ARBA00023033"/>
    </source>
</evidence>
<accession>A0A2H5Q2J5</accession>
<dbReference type="GO" id="GO:0005506">
    <property type="term" value="F:iron ion binding"/>
    <property type="evidence" value="ECO:0007669"/>
    <property type="project" value="InterPro"/>
</dbReference>
<keyword evidence="4 12" id="KW-0349">Heme</keyword>
<comment type="cofactor">
    <cofactor evidence="1 12">
        <name>heme</name>
        <dbReference type="ChEBI" id="CHEBI:30413"/>
    </cofactor>
</comment>
<dbReference type="GO" id="GO:0020037">
    <property type="term" value="F:heme binding"/>
    <property type="evidence" value="ECO:0007669"/>
    <property type="project" value="InterPro"/>
</dbReference>
<protein>
    <recommendedName>
        <fullName evidence="17">Cytochrome P450</fullName>
    </recommendedName>
</protein>
<dbReference type="InterPro" id="IPR050651">
    <property type="entry name" value="Plant_Cytochrome_P450_Monoox"/>
</dbReference>
<keyword evidence="9 12" id="KW-0408">Iron</keyword>
<gene>
    <name evidence="15" type="ORF">CUMW_190140</name>
</gene>
<dbReference type="PROSITE" id="PS00086">
    <property type="entry name" value="CYTOCHROME_P450"/>
    <property type="match status" value="1"/>
</dbReference>
<evidence type="ECO:0000256" key="11">
    <source>
        <dbReference type="ARBA" id="ARBA00023136"/>
    </source>
</evidence>
<dbReference type="FunFam" id="1.10.630.10:FF:000026">
    <property type="entry name" value="Cytochrome P450 82C4"/>
    <property type="match status" value="1"/>
</dbReference>
<evidence type="ECO:0000256" key="7">
    <source>
        <dbReference type="ARBA" id="ARBA00022989"/>
    </source>
</evidence>